<dbReference type="Proteomes" id="UP000761423">
    <property type="component" value="Unassembled WGS sequence"/>
</dbReference>
<accession>A0ABX0IG84</accession>
<name>A0ABX0IG84_9FLAO</name>
<evidence type="ECO:0000313" key="3">
    <source>
        <dbReference type="Proteomes" id="UP000761423"/>
    </source>
</evidence>
<protein>
    <submittedName>
        <fullName evidence="2">DUF3857 domain-containing protein</fullName>
    </submittedName>
</protein>
<organism evidence="2 3">
    <name type="scientific">Flavobacterium celericrescens</name>
    <dbReference type="NCBI Taxonomy" id="2709780"/>
    <lineage>
        <taxon>Bacteria</taxon>
        <taxon>Pseudomonadati</taxon>
        <taxon>Bacteroidota</taxon>
        <taxon>Flavobacteriia</taxon>
        <taxon>Flavobacteriales</taxon>
        <taxon>Flavobacteriaceae</taxon>
        <taxon>Flavobacterium</taxon>
    </lineage>
</organism>
<gene>
    <name evidence="2" type="ORF">G4L40_11690</name>
</gene>
<reference evidence="2 3" key="1">
    <citation type="submission" date="2020-02" db="EMBL/GenBank/DDBJ databases">
        <authorList>
            <person name="Chen W.-M."/>
        </authorList>
    </citation>
    <scope>NUCLEOTIDE SEQUENCE [LARGE SCALE GENOMIC DNA]</scope>
    <source>
        <strain evidence="2 3">TWA-26</strain>
    </source>
</reference>
<comment type="caution">
    <text evidence="2">The sequence shown here is derived from an EMBL/GenBank/DDBJ whole genome shotgun (WGS) entry which is preliminary data.</text>
</comment>
<dbReference type="SUPFAM" id="SSF54001">
    <property type="entry name" value="Cysteine proteinases"/>
    <property type="match status" value="1"/>
</dbReference>
<dbReference type="Gene3D" id="3.10.620.30">
    <property type="match status" value="1"/>
</dbReference>
<dbReference type="RefSeq" id="WP_166237388.1">
    <property type="nucleotide sequence ID" value="NZ_JAAJBV010000010.1"/>
</dbReference>
<dbReference type="Gene3D" id="2.60.40.3140">
    <property type="match status" value="1"/>
</dbReference>
<evidence type="ECO:0000259" key="1">
    <source>
        <dbReference type="Pfam" id="PF12969"/>
    </source>
</evidence>
<keyword evidence="3" id="KW-1185">Reference proteome</keyword>
<dbReference type="Gene3D" id="2.60.120.1130">
    <property type="match status" value="1"/>
</dbReference>
<proteinExistence type="predicted"/>
<feature type="domain" description="DUF3857" evidence="1">
    <location>
        <begin position="54"/>
        <end position="210"/>
    </location>
</feature>
<dbReference type="InterPro" id="IPR038765">
    <property type="entry name" value="Papain-like_cys_pep_sf"/>
</dbReference>
<dbReference type="EMBL" id="JAAJBV010000010">
    <property type="protein sequence ID" value="NHM05368.1"/>
    <property type="molecule type" value="Genomic_DNA"/>
</dbReference>
<evidence type="ECO:0000313" key="2">
    <source>
        <dbReference type="EMBL" id="NHM05368.1"/>
    </source>
</evidence>
<dbReference type="Pfam" id="PF12969">
    <property type="entry name" value="DUF3857"/>
    <property type="match status" value="1"/>
</dbReference>
<dbReference type="InterPro" id="IPR024618">
    <property type="entry name" value="DUF3857"/>
</dbReference>
<sequence length="634" mass="73203">MKQLSLTFLLLFSISTFSQEIKYSSLLTPKELVENANSIIRNQEILISVNSQNSLTIKKKKVVTVLNKSGLNNVDAKEYYSKSEKIKNIEAIIYNDFGSEIKKIKKKDFIDQSVADGFSVLTDGRMLYLDYTPTSYPFTIVYESEVETINTAFIPTWYPIDDYFESVEKSSITVNYINDLGFKYKEKNFENRLIKKSETSNTITFSVENILAEKPEDYAPSADKILPNVVFGLDKFNLEGFEGSAKSWQEFGMLWYENLVSESEEISEETKNKLKALVANETNDLKKAQIVYEFMQNKTRYVSVQLGIGGWKPMLPLDVDKLGYGDCKALSNYTRVLLKNVGVNSYYTVIYGDSRKKDFEKDFVSKQGNHVILTIPNGDKNVFLECTNQKIPFGFGGDFTDDRHALLIKPDGGEIIKTTVYTESDNIQATDGSVQLNSNGTINGSLKIVSKGIQYDDIYEIEDEAKDDIEKHYKSSRFHWLNNLKINSYSFKNDKKLIEFTENISMNVENYVNIVGNSFMFPVNIFNRKTNVPQRYRNRKQPFEIQRGYTDIDIIQINIPENFKIEALPDNITIENKFGTYKFEILINNNLINYKRTLIIKQGFYDKSEYENYRQFIEQIVKHDNSKILFNKLQ</sequence>